<protein>
    <recommendedName>
        <fullName evidence="1">DUF7154 domain-containing protein</fullName>
    </recommendedName>
</protein>
<organism evidence="2 3">
    <name type="scientific">Caenorhabditis remanei</name>
    <name type="common">Caenorhabditis vulgaris</name>
    <dbReference type="NCBI Taxonomy" id="31234"/>
    <lineage>
        <taxon>Eukaryota</taxon>
        <taxon>Metazoa</taxon>
        <taxon>Ecdysozoa</taxon>
        <taxon>Nematoda</taxon>
        <taxon>Chromadorea</taxon>
        <taxon>Rhabditida</taxon>
        <taxon>Rhabditina</taxon>
        <taxon>Rhabditomorpha</taxon>
        <taxon>Rhabditoidea</taxon>
        <taxon>Rhabditidae</taxon>
        <taxon>Peloderinae</taxon>
        <taxon>Caenorhabditis</taxon>
    </lineage>
</organism>
<dbReference type="GO" id="GO:0045087">
    <property type="term" value="P:innate immune response"/>
    <property type="evidence" value="ECO:0007669"/>
    <property type="project" value="TreeGrafter"/>
</dbReference>
<gene>
    <name evidence="2" type="ORF">GCK72_015654</name>
</gene>
<dbReference type="PANTHER" id="PTHR23062">
    <property type="entry name" value="HYPOTHETICAL PROTEIN C.ELEGANS"/>
    <property type="match status" value="1"/>
</dbReference>
<reference evidence="2 3" key="1">
    <citation type="submission" date="2019-12" db="EMBL/GenBank/DDBJ databases">
        <title>Chromosome-level assembly of the Caenorhabditis remanei genome.</title>
        <authorList>
            <person name="Teterina A.A."/>
            <person name="Willis J.H."/>
            <person name="Phillips P.C."/>
        </authorList>
    </citation>
    <scope>NUCLEOTIDE SEQUENCE [LARGE SCALE GENOMIC DNA]</scope>
    <source>
        <strain evidence="2 3">PX506</strain>
        <tissue evidence="2">Whole organism</tissue>
    </source>
</reference>
<dbReference type="RefSeq" id="XP_053585814.1">
    <property type="nucleotide sequence ID" value="XM_053731042.1"/>
</dbReference>
<name>A0A6A5GXS9_CAERE</name>
<comment type="caution">
    <text evidence="2">The sequence shown here is derived from an EMBL/GenBank/DDBJ whole genome shotgun (WGS) entry which is preliminary data.</text>
</comment>
<dbReference type="Proteomes" id="UP000483820">
    <property type="component" value="Chromosome IV"/>
</dbReference>
<dbReference type="CTD" id="78776129"/>
<dbReference type="InterPro" id="IPR055578">
    <property type="entry name" value="DUF7154"/>
</dbReference>
<dbReference type="Pfam" id="PF23673">
    <property type="entry name" value="DUF7154"/>
    <property type="match status" value="1"/>
</dbReference>
<dbReference type="EMBL" id="WUAV01000004">
    <property type="protein sequence ID" value="KAF1759193.1"/>
    <property type="molecule type" value="Genomic_DNA"/>
</dbReference>
<dbReference type="GeneID" id="78776129"/>
<evidence type="ECO:0000313" key="2">
    <source>
        <dbReference type="EMBL" id="KAF1759193.1"/>
    </source>
</evidence>
<dbReference type="AlphaFoldDB" id="A0A6A5GXS9"/>
<feature type="domain" description="DUF7154" evidence="1">
    <location>
        <begin position="196"/>
        <end position="303"/>
    </location>
</feature>
<sequence>MYKSSFGACVHFERNISVLYAYSTEIDQETFWGGADTIAYYAAYYKTANVRFDTEQEEEIEYHTDRDSFNASVRAHPPNLALGYGDTTTGSNLYNILKKFLNNKKVSICGTLVFIAVKRYPDEADVSDIISQLRANHVMVHIAVDDVPSGGSNPSTLFEMSSKTNRYCVFGTGNDLRLGFLLMVQLLESPFQVFAQNLVVSGSGRIELPTIEANFPLDDRNWMVAVITFQDHKLDNNFVSINYTIASVYGSYVFNYPNIYSMDPYGTGITDYPMFDGFNFYKWIIDYHYNTDAPQVIECRMYSRYYHDFLPLPDFRIDDC</sequence>
<accession>A0A6A5GXS9</accession>
<evidence type="ECO:0000313" key="3">
    <source>
        <dbReference type="Proteomes" id="UP000483820"/>
    </source>
</evidence>
<dbReference type="KEGG" id="crq:GCK72_015654"/>
<proteinExistence type="predicted"/>
<dbReference type="PANTHER" id="PTHR23062:SF3">
    <property type="entry name" value="ANF_RECEPTOR DOMAIN-CONTAINING PROTEIN-RELATED"/>
    <property type="match status" value="1"/>
</dbReference>
<evidence type="ECO:0000259" key="1">
    <source>
        <dbReference type="Pfam" id="PF23673"/>
    </source>
</evidence>